<gene>
    <name evidence="2" type="ORF">RRG08_014733</name>
</gene>
<keyword evidence="3" id="KW-1185">Reference proteome</keyword>
<dbReference type="EMBL" id="JAWDGP010001264">
    <property type="protein sequence ID" value="KAK3793255.1"/>
    <property type="molecule type" value="Genomic_DNA"/>
</dbReference>
<dbReference type="AlphaFoldDB" id="A0AAE1AT38"/>
<name>A0AAE1AT38_9GAST</name>
<evidence type="ECO:0000256" key="1">
    <source>
        <dbReference type="SAM" id="MobiDB-lite"/>
    </source>
</evidence>
<dbReference type="Proteomes" id="UP001283361">
    <property type="component" value="Unassembled WGS sequence"/>
</dbReference>
<feature type="region of interest" description="Disordered" evidence="1">
    <location>
        <begin position="1"/>
        <end position="45"/>
    </location>
</feature>
<evidence type="ECO:0000313" key="2">
    <source>
        <dbReference type="EMBL" id="KAK3793255.1"/>
    </source>
</evidence>
<comment type="caution">
    <text evidence="2">The sequence shown here is derived from an EMBL/GenBank/DDBJ whole genome shotgun (WGS) entry which is preliminary data.</text>
</comment>
<reference evidence="2" key="1">
    <citation type="journal article" date="2023" name="G3 (Bethesda)">
        <title>A reference genome for the long-term kleptoplast-retaining sea slug Elysia crispata morphotype clarki.</title>
        <authorList>
            <person name="Eastman K.E."/>
            <person name="Pendleton A.L."/>
            <person name="Shaikh M.A."/>
            <person name="Suttiyut T."/>
            <person name="Ogas R."/>
            <person name="Tomko P."/>
            <person name="Gavelis G."/>
            <person name="Widhalm J.R."/>
            <person name="Wisecaver J.H."/>
        </authorList>
    </citation>
    <scope>NUCLEOTIDE SEQUENCE</scope>
    <source>
        <strain evidence="2">ECLA1</strain>
    </source>
</reference>
<protein>
    <submittedName>
        <fullName evidence="2">Uncharacterized protein</fullName>
    </submittedName>
</protein>
<sequence length="92" mass="10232">MEKREERRRQPSTVTRQSEEREISLLPSRPEDTRTASDSLFGSSPRKIHPLRSGLYQHVLHRLNLAADSTSAGSLDCLPGGDNSAVVFRLGC</sequence>
<proteinExistence type="predicted"/>
<evidence type="ECO:0000313" key="3">
    <source>
        <dbReference type="Proteomes" id="UP001283361"/>
    </source>
</evidence>
<accession>A0AAE1AT38</accession>
<feature type="compositionally biased region" description="Basic and acidic residues" evidence="1">
    <location>
        <begin position="17"/>
        <end position="35"/>
    </location>
</feature>
<organism evidence="2 3">
    <name type="scientific">Elysia crispata</name>
    <name type="common">lettuce slug</name>
    <dbReference type="NCBI Taxonomy" id="231223"/>
    <lineage>
        <taxon>Eukaryota</taxon>
        <taxon>Metazoa</taxon>
        <taxon>Spiralia</taxon>
        <taxon>Lophotrochozoa</taxon>
        <taxon>Mollusca</taxon>
        <taxon>Gastropoda</taxon>
        <taxon>Heterobranchia</taxon>
        <taxon>Euthyneura</taxon>
        <taxon>Panpulmonata</taxon>
        <taxon>Sacoglossa</taxon>
        <taxon>Placobranchoidea</taxon>
        <taxon>Plakobranchidae</taxon>
        <taxon>Elysia</taxon>
    </lineage>
</organism>